<organism evidence="2 3">
    <name type="scientific">Salmonella enterica I</name>
    <dbReference type="NCBI Taxonomy" id="59201"/>
    <lineage>
        <taxon>Bacteria</taxon>
        <taxon>Pseudomonadati</taxon>
        <taxon>Pseudomonadota</taxon>
        <taxon>Gammaproteobacteria</taxon>
        <taxon>Enterobacterales</taxon>
        <taxon>Enterobacteriaceae</taxon>
        <taxon>Salmonella</taxon>
    </lineage>
</organism>
<accession>A0A379WKZ4</accession>
<dbReference type="PANTHER" id="PTHR31637:SF0">
    <property type="entry name" value="2,3-BISPHOSPHOGLYCERATE-INDEPENDENT PHOSPHOGLYCERATE MUTASE"/>
    <property type="match status" value="1"/>
</dbReference>
<dbReference type="InterPro" id="IPR017850">
    <property type="entry name" value="Alkaline_phosphatase_core_sf"/>
</dbReference>
<keyword evidence="2" id="KW-0413">Isomerase</keyword>
<evidence type="ECO:0000259" key="1">
    <source>
        <dbReference type="Pfam" id="PF01676"/>
    </source>
</evidence>
<dbReference type="Pfam" id="PF01676">
    <property type="entry name" value="Metalloenzyme"/>
    <property type="match status" value="1"/>
</dbReference>
<proteinExistence type="predicted"/>
<dbReference type="Proteomes" id="UP000254712">
    <property type="component" value="Unassembled WGS sequence"/>
</dbReference>
<evidence type="ECO:0000313" key="3">
    <source>
        <dbReference type="Proteomes" id="UP000254712"/>
    </source>
</evidence>
<dbReference type="GO" id="GO:0004619">
    <property type="term" value="F:phosphoglycerate mutase activity"/>
    <property type="evidence" value="ECO:0007669"/>
    <property type="project" value="InterPro"/>
</dbReference>
<dbReference type="SUPFAM" id="SSF53649">
    <property type="entry name" value="Alkaline phosphatase-like"/>
    <property type="match status" value="1"/>
</dbReference>
<feature type="domain" description="Metalloenzyme" evidence="1">
    <location>
        <begin position="2"/>
        <end position="70"/>
    </location>
</feature>
<name>A0A379WKZ4_SALET</name>
<dbReference type="GO" id="GO:0005829">
    <property type="term" value="C:cytosol"/>
    <property type="evidence" value="ECO:0007669"/>
    <property type="project" value="TreeGrafter"/>
</dbReference>
<dbReference type="GO" id="GO:0006007">
    <property type="term" value="P:glucose catabolic process"/>
    <property type="evidence" value="ECO:0007669"/>
    <property type="project" value="InterPro"/>
</dbReference>
<dbReference type="PANTHER" id="PTHR31637">
    <property type="entry name" value="2,3-BISPHOSPHOGLYCERATE-INDEPENDENT PHOSPHOGLYCERATE MUTASE"/>
    <property type="match status" value="1"/>
</dbReference>
<dbReference type="InterPro" id="IPR006124">
    <property type="entry name" value="Metalloenzyme"/>
</dbReference>
<gene>
    <name evidence="2" type="primary">pmgI_1</name>
    <name evidence="2" type="ORF">NCTC8261_00246</name>
</gene>
<dbReference type="InterPro" id="IPR005995">
    <property type="entry name" value="Pgm_bpd_ind"/>
</dbReference>
<dbReference type="EMBL" id="UGXT01000002">
    <property type="protein sequence ID" value="SUH34076.1"/>
    <property type="molecule type" value="Genomic_DNA"/>
</dbReference>
<evidence type="ECO:0000313" key="2">
    <source>
        <dbReference type="EMBL" id="SUH34076.1"/>
    </source>
</evidence>
<protein>
    <submittedName>
        <fullName evidence="2">Phosphoglyceromutase</fullName>
        <ecNumber evidence="2">5.4.2.-</ecNumber>
    </submittedName>
</protein>
<sequence length="75" mass="8040">MATYDLQPEMSSAELTEKLVAAIESGKYDTIICNYPNGDMVGHTGVMEAAIKAVEALDNCIEQVTKAVESVVDNC</sequence>
<dbReference type="Gene3D" id="3.40.720.10">
    <property type="entry name" value="Alkaline Phosphatase, subunit A"/>
    <property type="match status" value="1"/>
</dbReference>
<dbReference type="EC" id="5.4.2.-" evidence="2"/>
<dbReference type="GO" id="GO:0030145">
    <property type="term" value="F:manganese ion binding"/>
    <property type="evidence" value="ECO:0007669"/>
    <property type="project" value="TreeGrafter"/>
</dbReference>
<dbReference type="AlphaFoldDB" id="A0A379WKZ4"/>
<reference evidence="2 3" key="1">
    <citation type="submission" date="2018-06" db="EMBL/GenBank/DDBJ databases">
        <authorList>
            <consortium name="Pathogen Informatics"/>
            <person name="Doyle S."/>
        </authorList>
    </citation>
    <scope>NUCLEOTIDE SEQUENCE [LARGE SCALE GENOMIC DNA]</scope>
    <source>
        <strain evidence="2 3">NCTC8261</strain>
    </source>
</reference>